<protein>
    <recommendedName>
        <fullName evidence="1">Transcription regulator AsnC/Lrp ligand binding domain-containing protein</fullName>
    </recommendedName>
</protein>
<dbReference type="Pfam" id="PF01037">
    <property type="entry name" value="AsnC_trans_reg"/>
    <property type="match status" value="1"/>
</dbReference>
<dbReference type="EMBL" id="BMWC01000009">
    <property type="protein sequence ID" value="GGX20271.1"/>
    <property type="molecule type" value="Genomic_DNA"/>
</dbReference>
<evidence type="ECO:0000313" key="3">
    <source>
        <dbReference type="Proteomes" id="UP000617743"/>
    </source>
</evidence>
<dbReference type="InterPro" id="IPR011008">
    <property type="entry name" value="Dimeric_a/b-barrel"/>
</dbReference>
<reference evidence="3" key="1">
    <citation type="journal article" date="2019" name="Int. J. Syst. Evol. Microbiol.">
        <title>The Global Catalogue of Microorganisms (GCM) 10K type strain sequencing project: providing services to taxonomists for standard genome sequencing and annotation.</title>
        <authorList>
            <consortium name="The Broad Institute Genomics Platform"/>
            <consortium name="The Broad Institute Genome Sequencing Center for Infectious Disease"/>
            <person name="Wu L."/>
            <person name="Ma J."/>
        </authorList>
    </citation>
    <scope>NUCLEOTIDE SEQUENCE [LARGE SCALE GENOMIC DNA]</scope>
    <source>
        <strain evidence="3">JCM 4866</strain>
    </source>
</reference>
<dbReference type="InterPro" id="IPR019887">
    <property type="entry name" value="Tscrpt_reg_AsnC/Lrp_C"/>
</dbReference>
<proteinExistence type="predicted"/>
<keyword evidence="3" id="KW-1185">Reference proteome</keyword>
<comment type="caution">
    <text evidence="2">The sequence shown here is derived from an EMBL/GenBank/DDBJ whole genome shotgun (WGS) entry which is preliminary data.</text>
</comment>
<feature type="domain" description="Transcription regulator AsnC/Lrp ligand binding" evidence="1">
    <location>
        <begin position="1"/>
        <end position="44"/>
    </location>
</feature>
<name>A0ABQ2XJ79_9ACTN</name>
<dbReference type="SUPFAM" id="SSF54909">
    <property type="entry name" value="Dimeric alpha+beta barrel"/>
    <property type="match status" value="1"/>
</dbReference>
<evidence type="ECO:0000313" key="2">
    <source>
        <dbReference type="EMBL" id="GGX20271.1"/>
    </source>
</evidence>
<sequence length="49" mass="5317">MYGRPDCFLRVAVADHAACEAFPTGRLSGLPAVLRLESHLTMKTIKTDG</sequence>
<organism evidence="2 3">
    <name type="scientific">Streptomyces lomondensis</name>
    <dbReference type="NCBI Taxonomy" id="68229"/>
    <lineage>
        <taxon>Bacteria</taxon>
        <taxon>Bacillati</taxon>
        <taxon>Actinomycetota</taxon>
        <taxon>Actinomycetes</taxon>
        <taxon>Kitasatosporales</taxon>
        <taxon>Streptomycetaceae</taxon>
        <taxon>Streptomyces</taxon>
    </lineage>
</organism>
<gene>
    <name evidence="2" type="ORF">GCM10010383_58220</name>
</gene>
<evidence type="ECO:0000259" key="1">
    <source>
        <dbReference type="Pfam" id="PF01037"/>
    </source>
</evidence>
<dbReference type="Proteomes" id="UP000617743">
    <property type="component" value="Unassembled WGS sequence"/>
</dbReference>
<accession>A0ABQ2XJ79</accession>